<dbReference type="InterPro" id="IPR009078">
    <property type="entry name" value="Ferritin-like_SF"/>
</dbReference>
<dbReference type="Gene3D" id="1.20.1260.10">
    <property type="match status" value="1"/>
</dbReference>
<evidence type="ECO:0000313" key="1">
    <source>
        <dbReference type="EMBL" id="OQB74149.1"/>
    </source>
</evidence>
<name>A0A1V6CB95_UNCT6</name>
<accession>A0A1V6CB95</accession>
<comment type="caution">
    <text evidence="1">The sequence shown here is derived from an EMBL/GenBank/DDBJ whole genome shotgun (WGS) entry which is preliminary data.</text>
</comment>
<organism evidence="1">
    <name type="scientific">candidate division TA06 bacterium ADurb.Bin131</name>
    <dbReference type="NCBI Taxonomy" id="1852827"/>
    <lineage>
        <taxon>Bacteria</taxon>
        <taxon>Bacteria division TA06</taxon>
    </lineage>
</organism>
<dbReference type="SUPFAM" id="SSF47240">
    <property type="entry name" value="Ferritin-like"/>
    <property type="match status" value="1"/>
</dbReference>
<reference evidence="1" key="1">
    <citation type="submission" date="2017-02" db="EMBL/GenBank/DDBJ databases">
        <title>Delving into the versatile metabolic prowess of the omnipresent phylum Bacteroidetes.</title>
        <authorList>
            <person name="Nobu M.K."/>
            <person name="Mei R."/>
            <person name="Narihiro T."/>
            <person name="Kuroda K."/>
            <person name="Liu W.-T."/>
        </authorList>
    </citation>
    <scope>NUCLEOTIDE SEQUENCE</scope>
    <source>
        <strain evidence="1">ADurb.Bin131</strain>
    </source>
</reference>
<proteinExistence type="predicted"/>
<dbReference type="Proteomes" id="UP000485562">
    <property type="component" value="Unassembled WGS sequence"/>
</dbReference>
<dbReference type="AlphaFoldDB" id="A0A1V6CB95"/>
<dbReference type="InterPro" id="IPR012347">
    <property type="entry name" value="Ferritin-like"/>
</dbReference>
<dbReference type="EMBL" id="MWDQ01000050">
    <property type="protein sequence ID" value="OQB74149.1"/>
    <property type="molecule type" value="Genomic_DNA"/>
</dbReference>
<protein>
    <submittedName>
        <fullName evidence="1">Rubrerythrin</fullName>
    </submittedName>
</protein>
<gene>
    <name evidence="1" type="ORF">BWX89_00629</name>
</gene>
<sequence>MVQYNHQQEEKWQRNQRWATDLLEKQFFYSLAEQEVQHARLFDGMYHTGDIKNTSGGFIRDIELTLKEFWKQVEKSDIKKNNTQVSNYTDAMEIEKQSIAAYREFLEKSTDEKEFLKWIIEEEKKHLEALRNVHYYLTETAEKFT</sequence>